<protein>
    <submittedName>
        <fullName evidence="6">LysR family transcriptional regulator</fullName>
    </submittedName>
</protein>
<dbReference type="SUPFAM" id="SSF46785">
    <property type="entry name" value="Winged helix' DNA-binding domain"/>
    <property type="match status" value="1"/>
</dbReference>
<evidence type="ECO:0000256" key="4">
    <source>
        <dbReference type="ARBA" id="ARBA00023163"/>
    </source>
</evidence>
<dbReference type="PANTHER" id="PTHR30537:SF31">
    <property type="entry name" value="TRANSCRIPTIONAL REGULATOR, LYSR FAMILY"/>
    <property type="match status" value="1"/>
</dbReference>
<dbReference type="InterPro" id="IPR036390">
    <property type="entry name" value="WH_DNA-bd_sf"/>
</dbReference>
<accession>A0A371X3T7</accession>
<keyword evidence="4" id="KW-0804">Transcription</keyword>
<dbReference type="CDD" id="cd08473">
    <property type="entry name" value="PBP2_CrgA_like_4"/>
    <property type="match status" value="1"/>
</dbReference>
<dbReference type="InterPro" id="IPR005119">
    <property type="entry name" value="LysR_subst-bd"/>
</dbReference>
<evidence type="ECO:0000313" key="6">
    <source>
        <dbReference type="EMBL" id="RFC63898.1"/>
    </source>
</evidence>
<organism evidence="6 7">
    <name type="scientific">Mesorhizobium denitrificans</name>
    <dbReference type="NCBI Taxonomy" id="2294114"/>
    <lineage>
        <taxon>Bacteria</taxon>
        <taxon>Pseudomonadati</taxon>
        <taxon>Pseudomonadota</taxon>
        <taxon>Alphaproteobacteria</taxon>
        <taxon>Hyphomicrobiales</taxon>
        <taxon>Phyllobacteriaceae</taxon>
        <taxon>Mesorhizobium</taxon>
    </lineage>
</organism>
<dbReference type="FunFam" id="1.10.10.10:FF:000001">
    <property type="entry name" value="LysR family transcriptional regulator"/>
    <property type="match status" value="1"/>
</dbReference>
<dbReference type="Pfam" id="PF03466">
    <property type="entry name" value="LysR_substrate"/>
    <property type="match status" value="1"/>
</dbReference>
<reference evidence="7" key="1">
    <citation type="submission" date="2018-08" db="EMBL/GenBank/DDBJ databases">
        <authorList>
            <person name="Im W.T."/>
        </authorList>
    </citation>
    <scope>NUCLEOTIDE SEQUENCE [LARGE SCALE GENOMIC DNA]</scope>
    <source>
        <strain evidence="7">LA-28</strain>
    </source>
</reference>
<dbReference type="InterPro" id="IPR036388">
    <property type="entry name" value="WH-like_DNA-bd_sf"/>
</dbReference>
<evidence type="ECO:0000313" key="7">
    <source>
        <dbReference type="Proteomes" id="UP000262379"/>
    </source>
</evidence>
<dbReference type="Gene3D" id="3.40.190.290">
    <property type="match status" value="1"/>
</dbReference>
<dbReference type="InterPro" id="IPR058163">
    <property type="entry name" value="LysR-type_TF_proteobact-type"/>
</dbReference>
<dbReference type="PROSITE" id="PS50931">
    <property type="entry name" value="HTH_LYSR"/>
    <property type="match status" value="1"/>
</dbReference>
<gene>
    <name evidence="6" type="ORF">DY251_20300</name>
</gene>
<dbReference type="PANTHER" id="PTHR30537">
    <property type="entry name" value="HTH-TYPE TRANSCRIPTIONAL REGULATOR"/>
    <property type="match status" value="1"/>
</dbReference>
<sequence>MLDLNDLRFFVDVVEHNGFAAAARKLDIPRSRLSRRIGLLEESLGVRLIQRSTRQFVITEVGQEFYRHCLAMMVEAEAAQEAIARMRAEPQGIVRVSCPPSIIYFQVGAMIARFMAAHPKVQIHLEGTNRRVDVIREGFDLAIRVRFPPLDDSDLVIRKLADSNQRLVASPALLEGCFSRPFVPADLATMPSLAWGPSQADHEWCLDGPDGSTAAIPHKPRLVTEDMVALRHATLDGIGVCQFPTMVVREDLEAGRLVDILPQWAPRAGIIHVAFPSRRGLLPSVRTLLDFLAAEYGTLNRMEEHNDDAGPSSHGSEARAL</sequence>
<comment type="caution">
    <text evidence="6">The sequence shown here is derived from an EMBL/GenBank/DDBJ whole genome shotgun (WGS) entry which is preliminary data.</text>
</comment>
<proteinExistence type="inferred from homology"/>
<dbReference type="Pfam" id="PF00126">
    <property type="entry name" value="HTH_1"/>
    <property type="match status" value="1"/>
</dbReference>
<dbReference type="GO" id="GO:0043565">
    <property type="term" value="F:sequence-specific DNA binding"/>
    <property type="evidence" value="ECO:0007669"/>
    <property type="project" value="TreeGrafter"/>
</dbReference>
<dbReference type="EMBL" id="QURN01000024">
    <property type="protein sequence ID" value="RFC63898.1"/>
    <property type="molecule type" value="Genomic_DNA"/>
</dbReference>
<comment type="similarity">
    <text evidence="1">Belongs to the LysR transcriptional regulatory family.</text>
</comment>
<keyword evidence="2" id="KW-0805">Transcription regulation</keyword>
<dbReference type="SUPFAM" id="SSF53850">
    <property type="entry name" value="Periplasmic binding protein-like II"/>
    <property type="match status" value="1"/>
</dbReference>
<dbReference type="InterPro" id="IPR000847">
    <property type="entry name" value="LysR_HTH_N"/>
</dbReference>
<feature type="domain" description="HTH lysR-type" evidence="5">
    <location>
        <begin position="2"/>
        <end position="59"/>
    </location>
</feature>
<evidence type="ECO:0000256" key="2">
    <source>
        <dbReference type="ARBA" id="ARBA00023015"/>
    </source>
</evidence>
<dbReference type="NCBIfam" id="NF011573">
    <property type="entry name" value="PRK14997.1"/>
    <property type="match status" value="1"/>
</dbReference>
<dbReference type="AlphaFoldDB" id="A0A371X3T7"/>
<evidence type="ECO:0000256" key="1">
    <source>
        <dbReference type="ARBA" id="ARBA00009437"/>
    </source>
</evidence>
<dbReference type="Gene3D" id="1.10.10.10">
    <property type="entry name" value="Winged helix-like DNA-binding domain superfamily/Winged helix DNA-binding domain"/>
    <property type="match status" value="1"/>
</dbReference>
<keyword evidence="7" id="KW-1185">Reference proteome</keyword>
<dbReference type="GO" id="GO:0006351">
    <property type="term" value="P:DNA-templated transcription"/>
    <property type="evidence" value="ECO:0007669"/>
    <property type="project" value="TreeGrafter"/>
</dbReference>
<dbReference type="Proteomes" id="UP000262379">
    <property type="component" value="Unassembled WGS sequence"/>
</dbReference>
<evidence type="ECO:0000259" key="5">
    <source>
        <dbReference type="PROSITE" id="PS50931"/>
    </source>
</evidence>
<dbReference type="RefSeq" id="WP_116625729.1">
    <property type="nucleotide sequence ID" value="NZ_QURN01000024.1"/>
</dbReference>
<dbReference type="GO" id="GO:0003700">
    <property type="term" value="F:DNA-binding transcription factor activity"/>
    <property type="evidence" value="ECO:0007669"/>
    <property type="project" value="InterPro"/>
</dbReference>
<evidence type="ECO:0000256" key="3">
    <source>
        <dbReference type="ARBA" id="ARBA00023125"/>
    </source>
</evidence>
<name>A0A371X3T7_9HYPH</name>
<keyword evidence="3" id="KW-0238">DNA-binding</keyword>